<reference evidence="18" key="1">
    <citation type="submission" date="2020-08" db="EMBL/GenBank/DDBJ databases">
        <title>Genome public.</title>
        <authorList>
            <person name="Liu C."/>
            <person name="Sun Q."/>
        </authorList>
    </citation>
    <scope>NUCLEOTIDE SEQUENCE</scope>
    <source>
        <strain evidence="18">NSJ-32</strain>
    </source>
</reference>
<keyword evidence="11 14" id="KW-0255">Endonuclease</keyword>
<dbReference type="EC" id="3.1.26.4" evidence="6 14"/>
<evidence type="ECO:0000256" key="1">
    <source>
        <dbReference type="ARBA" id="ARBA00000077"/>
    </source>
</evidence>
<dbReference type="SUPFAM" id="SSF53098">
    <property type="entry name" value="Ribonuclease H-like"/>
    <property type="match status" value="1"/>
</dbReference>
<feature type="binding site" evidence="14 15">
    <location>
        <position position="136"/>
    </location>
    <ligand>
        <name>a divalent metal cation</name>
        <dbReference type="ChEBI" id="CHEBI:60240"/>
    </ligand>
</feature>
<sequence length="229" mass="24948">MEQDGEKKRRSRLTPEQLAEKYEAMSRYEQSAASQGYCRIAGMDEAGRGPLAGPVVAAAVILDPSKKILGVDDSKKLSPAKRQRLKAEIEEKAVAVSVGIVDVETIDRINILEATKLAMKKALEGLEPAADFVLIDALTLPELSIAQYPIIKGDALSASIAAASIVAKETRDDMMRAYSELYPEYGFAKHKGYGTRDHMDAIRAHGASPLHRRSFLKNIMGASEWECGA</sequence>
<evidence type="ECO:0000256" key="3">
    <source>
        <dbReference type="ARBA" id="ARBA00004065"/>
    </source>
</evidence>
<evidence type="ECO:0000256" key="12">
    <source>
        <dbReference type="ARBA" id="ARBA00022801"/>
    </source>
</evidence>
<dbReference type="InterPro" id="IPR022898">
    <property type="entry name" value="RNase_HII"/>
</dbReference>
<dbReference type="InterPro" id="IPR024567">
    <property type="entry name" value="RNase_HII/HIII_dom"/>
</dbReference>
<dbReference type="RefSeq" id="WP_177719608.1">
    <property type="nucleotide sequence ID" value="NZ_JACRSQ010000036.1"/>
</dbReference>
<evidence type="ECO:0000256" key="5">
    <source>
        <dbReference type="ARBA" id="ARBA00007383"/>
    </source>
</evidence>
<evidence type="ECO:0000256" key="4">
    <source>
        <dbReference type="ARBA" id="ARBA00004496"/>
    </source>
</evidence>
<dbReference type="InterPro" id="IPR012337">
    <property type="entry name" value="RNaseH-like_sf"/>
</dbReference>
<keyword evidence="13 14" id="KW-0464">Manganese</keyword>
<dbReference type="InterPro" id="IPR036397">
    <property type="entry name" value="RNaseH_sf"/>
</dbReference>
<dbReference type="GO" id="GO:0005737">
    <property type="term" value="C:cytoplasm"/>
    <property type="evidence" value="ECO:0007669"/>
    <property type="project" value="UniProtKB-SubCell"/>
</dbReference>
<dbReference type="CDD" id="cd07182">
    <property type="entry name" value="RNase_HII_bacteria_HII_like"/>
    <property type="match status" value="1"/>
</dbReference>
<dbReference type="PANTHER" id="PTHR10954">
    <property type="entry name" value="RIBONUCLEASE H2 SUBUNIT A"/>
    <property type="match status" value="1"/>
</dbReference>
<evidence type="ECO:0000256" key="16">
    <source>
        <dbReference type="RuleBase" id="RU003515"/>
    </source>
</evidence>
<dbReference type="PANTHER" id="PTHR10954:SF18">
    <property type="entry name" value="RIBONUCLEASE HII"/>
    <property type="match status" value="1"/>
</dbReference>
<dbReference type="GO" id="GO:0004523">
    <property type="term" value="F:RNA-DNA hybrid ribonuclease activity"/>
    <property type="evidence" value="ECO:0007669"/>
    <property type="project" value="UniProtKB-UniRule"/>
</dbReference>
<organism evidence="18 19">
    <name type="scientific">Bianquea renquensis</name>
    <dbReference type="NCBI Taxonomy" id="2763661"/>
    <lineage>
        <taxon>Bacteria</taxon>
        <taxon>Bacillati</taxon>
        <taxon>Bacillota</taxon>
        <taxon>Clostridia</taxon>
        <taxon>Eubacteriales</taxon>
        <taxon>Bianqueaceae</taxon>
        <taxon>Bianquea</taxon>
    </lineage>
</organism>
<evidence type="ECO:0000256" key="10">
    <source>
        <dbReference type="ARBA" id="ARBA00022723"/>
    </source>
</evidence>
<evidence type="ECO:0000256" key="9">
    <source>
        <dbReference type="ARBA" id="ARBA00022722"/>
    </source>
</evidence>
<dbReference type="InterPro" id="IPR001352">
    <property type="entry name" value="RNase_HII/HIII"/>
</dbReference>
<dbReference type="NCBIfam" id="NF000594">
    <property type="entry name" value="PRK00015.1-1"/>
    <property type="match status" value="1"/>
</dbReference>
<dbReference type="PROSITE" id="PS51975">
    <property type="entry name" value="RNASE_H_2"/>
    <property type="match status" value="1"/>
</dbReference>
<dbReference type="GO" id="GO:0006298">
    <property type="term" value="P:mismatch repair"/>
    <property type="evidence" value="ECO:0007669"/>
    <property type="project" value="TreeGrafter"/>
</dbReference>
<comment type="subcellular location">
    <subcellularLocation>
        <location evidence="4 14">Cytoplasm</location>
    </subcellularLocation>
</comment>
<dbReference type="AlphaFoldDB" id="A0A926DUH1"/>
<dbReference type="GO" id="GO:0043137">
    <property type="term" value="P:DNA replication, removal of RNA primer"/>
    <property type="evidence" value="ECO:0007669"/>
    <property type="project" value="TreeGrafter"/>
</dbReference>
<comment type="cofactor">
    <cofactor evidence="2">
        <name>Mg(2+)</name>
        <dbReference type="ChEBI" id="CHEBI:18420"/>
    </cofactor>
</comment>
<comment type="cofactor">
    <cofactor evidence="14 15">
        <name>Mn(2+)</name>
        <dbReference type="ChEBI" id="CHEBI:29035"/>
    </cofactor>
    <cofactor evidence="14 15">
        <name>Mg(2+)</name>
        <dbReference type="ChEBI" id="CHEBI:18420"/>
    </cofactor>
    <text evidence="14 15">Manganese or magnesium. Binds 1 divalent metal ion per monomer in the absence of substrate. May bind a second metal ion after substrate binding.</text>
</comment>
<comment type="similarity">
    <text evidence="5 14 16">Belongs to the RNase HII family.</text>
</comment>
<evidence type="ECO:0000313" key="19">
    <source>
        <dbReference type="Proteomes" id="UP000657006"/>
    </source>
</evidence>
<keyword evidence="12 14" id="KW-0378">Hydrolase</keyword>
<dbReference type="NCBIfam" id="NF000595">
    <property type="entry name" value="PRK00015.1-3"/>
    <property type="match status" value="1"/>
</dbReference>
<dbReference type="GO" id="GO:0030145">
    <property type="term" value="F:manganese ion binding"/>
    <property type="evidence" value="ECO:0007669"/>
    <property type="project" value="UniProtKB-UniRule"/>
</dbReference>
<dbReference type="Proteomes" id="UP000657006">
    <property type="component" value="Unassembled WGS sequence"/>
</dbReference>
<protein>
    <recommendedName>
        <fullName evidence="7 14">Ribonuclease HII</fullName>
        <shortName evidence="14">RNase HII</shortName>
        <ecNumber evidence="6 14">3.1.26.4</ecNumber>
    </recommendedName>
</protein>
<evidence type="ECO:0000256" key="2">
    <source>
        <dbReference type="ARBA" id="ARBA00001946"/>
    </source>
</evidence>
<evidence type="ECO:0000256" key="13">
    <source>
        <dbReference type="ARBA" id="ARBA00023211"/>
    </source>
</evidence>
<evidence type="ECO:0000313" key="18">
    <source>
        <dbReference type="EMBL" id="MBC8544921.1"/>
    </source>
</evidence>
<name>A0A926DUH1_9FIRM</name>
<proteinExistence type="inferred from homology"/>
<evidence type="ECO:0000256" key="7">
    <source>
        <dbReference type="ARBA" id="ARBA00019179"/>
    </source>
</evidence>
<dbReference type="Pfam" id="PF01351">
    <property type="entry name" value="RNase_HII"/>
    <property type="match status" value="1"/>
</dbReference>
<keyword evidence="9 14" id="KW-0540">Nuclease</keyword>
<comment type="catalytic activity">
    <reaction evidence="1 14 15 16">
        <text>Endonucleolytic cleavage to 5'-phosphomonoester.</text>
        <dbReference type="EC" id="3.1.26.4"/>
    </reaction>
</comment>
<feature type="binding site" evidence="14 15">
    <location>
        <position position="45"/>
    </location>
    <ligand>
        <name>a divalent metal cation</name>
        <dbReference type="ChEBI" id="CHEBI:60240"/>
    </ligand>
</feature>
<dbReference type="HAMAP" id="MF_00052_B">
    <property type="entry name" value="RNase_HII_B"/>
    <property type="match status" value="1"/>
</dbReference>
<comment type="function">
    <text evidence="3 14 16">Endonuclease that specifically degrades the RNA of RNA-DNA hybrids.</text>
</comment>
<evidence type="ECO:0000259" key="17">
    <source>
        <dbReference type="PROSITE" id="PS51975"/>
    </source>
</evidence>
<gene>
    <name evidence="14" type="primary">rnhB</name>
    <name evidence="18" type="ORF">H8730_15355</name>
</gene>
<feature type="domain" description="RNase H type-2" evidence="17">
    <location>
        <begin position="38"/>
        <end position="227"/>
    </location>
</feature>
<evidence type="ECO:0000256" key="6">
    <source>
        <dbReference type="ARBA" id="ARBA00012180"/>
    </source>
</evidence>
<evidence type="ECO:0000256" key="8">
    <source>
        <dbReference type="ARBA" id="ARBA00022490"/>
    </source>
</evidence>
<keyword evidence="10 14" id="KW-0479">Metal-binding</keyword>
<dbReference type="Gene3D" id="3.30.420.10">
    <property type="entry name" value="Ribonuclease H-like superfamily/Ribonuclease H"/>
    <property type="match status" value="1"/>
</dbReference>
<dbReference type="GO" id="GO:0032299">
    <property type="term" value="C:ribonuclease H2 complex"/>
    <property type="evidence" value="ECO:0007669"/>
    <property type="project" value="TreeGrafter"/>
</dbReference>
<keyword evidence="8 14" id="KW-0963">Cytoplasm</keyword>
<evidence type="ECO:0000256" key="14">
    <source>
        <dbReference type="HAMAP-Rule" id="MF_00052"/>
    </source>
</evidence>
<feature type="binding site" evidence="14 15">
    <location>
        <position position="44"/>
    </location>
    <ligand>
        <name>a divalent metal cation</name>
        <dbReference type="ChEBI" id="CHEBI:60240"/>
    </ligand>
</feature>
<dbReference type="GO" id="GO:0003723">
    <property type="term" value="F:RNA binding"/>
    <property type="evidence" value="ECO:0007669"/>
    <property type="project" value="UniProtKB-UniRule"/>
</dbReference>
<dbReference type="EMBL" id="JACRSQ010000036">
    <property type="protein sequence ID" value="MBC8544921.1"/>
    <property type="molecule type" value="Genomic_DNA"/>
</dbReference>
<keyword evidence="19" id="KW-1185">Reference proteome</keyword>
<dbReference type="FunFam" id="3.30.420.10:FF:000006">
    <property type="entry name" value="Ribonuclease HII"/>
    <property type="match status" value="1"/>
</dbReference>
<evidence type="ECO:0000256" key="11">
    <source>
        <dbReference type="ARBA" id="ARBA00022759"/>
    </source>
</evidence>
<comment type="caution">
    <text evidence="18">The sequence shown here is derived from an EMBL/GenBank/DDBJ whole genome shotgun (WGS) entry which is preliminary data.</text>
</comment>
<evidence type="ECO:0000256" key="15">
    <source>
        <dbReference type="PROSITE-ProRule" id="PRU01319"/>
    </source>
</evidence>
<accession>A0A926DUH1</accession>